<reference evidence="2 3" key="1">
    <citation type="journal article" date="2014" name="BMC Genomics">
        <title>Comparative genome sequencing reveals chemotype-specific gene clusters in the toxigenic black mold Stachybotrys.</title>
        <authorList>
            <person name="Semeiks J."/>
            <person name="Borek D."/>
            <person name="Otwinowski Z."/>
            <person name="Grishin N.V."/>
        </authorList>
    </citation>
    <scope>NUCLEOTIDE SEQUENCE [LARGE SCALE GENOMIC DNA]</scope>
    <source>
        <strain evidence="2 3">IBT 40285</strain>
    </source>
</reference>
<accession>A0A084Q917</accession>
<keyword evidence="3" id="KW-1185">Reference proteome</keyword>
<evidence type="ECO:0000256" key="1">
    <source>
        <dbReference type="SAM" id="MobiDB-lite"/>
    </source>
</evidence>
<sequence length="265" mass="29289">MPQDLQNVSGDIKQVHSTGFRHSELQGLPDEDWRLAPLWVCCWTRDSDSGSIVSSSGSSRYSVCTALGNKRPLCPSIPARKPGERDANDLRGKHFSHALALVWRCNYLENPDSEQDAQFKAGMPLQCERPRSNAGCGPPIRLGARIGPVVIRKRPRSIPHSIESAALEGILDLADRVGIVGAEELLPRRRQEAFPGGRWEHIGGKESCENDGDYSLNRLQRNREELSRYSRVCGCPEVKVGGGVKRGEDGEDDGEDGDGGRHWQR</sequence>
<gene>
    <name evidence="2" type="ORF">S40285_10602</name>
</gene>
<dbReference type="InParanoid" id="A0A084Q917"/>
<proteinExistence type="predicted"/>
<feature type="region of interest" description="Disordered" evidence="1">
    <location>
        <begin position="239"/>
        <end position="265"/>
    </location>
</feature>
<name>A0A084Q917_STAC4</name>
<organism evidence="2 3">
    <name type="scientific">Stachybotrys chlorohalonatus (strain IBT 40285)</name>
    <dbReference type="NCBI Taxonomy" id="1283841"/>
    <lineage>
        <taxon>Eukaryota</taxon>
        <taxon>Fungi</taxon>
        <taxon>Dikarya</taxon>
        <taxon>Ascomycota</taxon>
        <taxon>Pezizomycotina</taxon>
        <taxon>Sordariomycetes</taxon>
        <taxon>Hypocreomycetidae</taxon>
        <taxon>Hypocreales</taxon>
        <taxon>Stachybotryaceae</taxon>
        <taxon>Stachybotrys</taxon>
    </lineage>
</organism>
<dbReference type="AlphaFoldDB" id="A0A084Q917"/>
<protein>
    <submittedName>
        <fullName evidence="2">Uncharacterized protein</fullName>
    </submittedName>
</protein>
<dbReference type="HOGENOM" id="CLU_1050423_0_0_1"/>
<evidence type="ECO:0000313" key="2">
    <source>
        <dbReference type="EMBL" id="KFA60452.1"/>
    </source>
</evidence>
<dbReference type="EMBL" id="KL660923">
    <property type="protein sequence ID" value="KFA60452.1"/>
    <property type="molecule type" value="Genomic_DNA"/>
</dbReference>
<evidence type="ECO:0000313" key="3">
    <source>
        <dbReference type="Proteomes" id="UP000028524"/>
    </source>
</evidence>
<dbReference type="Proteomes" id="UP000028524">
    <property type="component" value="Unassembled WGS sequence"/>
</dbReference>